<organism evidence="2 3">
    <name type="scientific">Propionivibrio dicarboxylicus</name>
    <dbReference type="NCBI Taxonomy" id="83767"/>
    <lineage>
        <taxon>Bacteria</taxon>
        <taxon>Pseudomonadati</taxon>
        <taxon>Pseudomonadota</taxon>
        <taxon>Betaproteobacteria</taxon>
        <taxon>Rhodocyclales</taxon>
        <taxon>Rhodocyclaceae</taxon>
        <taxon>Propionivibrio</taxon>
    </lineage>
</organism>
<protein>
    <submittedName>
        <fullName evidence="2">AAA domain-containing protein, putative AbiEii toxin, Type IV TA system</fullName>
    </submittedName>
</protein>
<dbReference type="InterPro" id="IPR051396">
    <property type="entry name" value="Bact_Antivir_Def_Nuclease"/>
</dbReference>
<name>A0A1G7WMF4_9RHOO</name>
<dbReference type="OrthoDB" id="5468457at2"/>
<evidence type="ECO:0000313" key="2">
    <source>
        <dbReference type="EMBL" id="SDG73086.1"/>
    </source>
</evidence>
<dbReference type="PANTHER" id="PTHR43581">
    <property type="entry name" value="ATP/GTP PHOSPHATASE"/>
    <property type="match status" value="1"/>
</dbReference>
<feature type="domain" description="Endonuclease GajA/Old nuclease/RecF-like AAA" evidence="1">
    <location>
        <begin position="8"/>
        <end position="427"/>
    </location>
</feature>
<reference evidence="2 3" key="1">
    <citation type="submission" date="2016-10" db="EMBL/GenBank/DDBJ databases">
        <authorList>
            <person name="de Groot N.N."/>
        </authorList>
    </citation>
    <scope>NUCLEOTIDE SEQUENCE [LARGE SCALE GENOMIC DNA]</scope>
    <source>
        <strain evidence="2 3">DSM 5885</strain>
    </source>
</reference>
<dbReference type="RefSeq" id="WP_091933012.1">
    <property type="nucleotide sequence ID" value="NZ_FNCY01000001.1"/>
</dbReference>
<dbReference type="SUPFAM" id="SSF52540">
    <property type="entry name" value="P-loop containing nucleoside triphosphate hydrolases"/>
    <property type="match status" value="1"/>
</dbReference>
<accession>A0A1G7WMF4</accession>
<evidence type="ECO:0000259" key="1">
    <source>
        <dbReference type="Pfam" id="PF13175"/>
    </source>
</evidence>
<dbReference type="EMBL" id="FNCY01000001">
    <property type="protein sequence ID" value="SDG73086.1"/>
    <property type="molecule type" value="Genomic_DNA"/>
</dbReference>
<evidence type="ECO:0000313" key="3">
    <source>
        <dbReference type="Proteomes" id="UP000198607"/>
    </source>
</evidence>
<dbReference type="PANTHER" id="PTHR43581:SF2">
    <property type="entry name" value="EXCINUCLEASE ATPASE SUBUNIT"/>
    <property type="match status" value="1"/>
</dbReference>
<gene>
    <name evidence="2" type="ORF">SAMN05660652_00569</name>
</gene>
<dbReference type="AlphaFoldDB" id="A0A1G7WMF4"/>
<dbReference type="STRING" id="83767.SAMN05660652_00569"/>
<keyword evidence="3" id="KW-1185">Reference proteome</keyword>
<dbReference type="InterPro" id="IPR027417">
    <property type="entry name" value="P-loop_NTPase"/>
</dbReference>
<sequence>MTISNSPIQRFSITNLHGERNVVIDFANTVKILIAENGAGKTTVLNALYNLIAGNFNKLRKTNFSQISVTFSSGREIFLTQEDLRWKVNDAQIPPGIFQHFKAFLPLEHIQEIYDLFCQGNRSVLKASPYFAEARKRMNVDEANLISWIEILVRELSPLNLQGQRLIEARSVIQEEFPFDLIYLPTYRRIEEDLRNLGETIPDRGIDRNFIQFGMSDVTARFNEITSEIKNSSIRWFARVNGQMLTQLITGVNVDDDMRNSLSSAEALRIVLDRVGDNVSPENKQHIMSLIHNRRILDNASLSYFMANLVKVYEQQKENDSAIKKFTAICNMYLVDKEVVYNESSVEIDIVRKKNKASVMIETLSSGEKQIISLFSRLFLEKHRSVAIFFDEPELSLSLEWQKNLLPHIVQSGICGFLFCTTHSPFIFQNDLRPYTSDLVEYITEL</sequence>
<dbReference type="InterPro" id="IPR041685">
    <property type="entry name" value="AAA_GajA/Old/RecF-like"/>
</dbReference>
<dbReference type="Gene3D" id="3.40.50.300">
    <property type="entry name" value="P-loop containing nucleotide triphosphate hydrolases"/>
    <property type="match status" value="2"/>
</dbReference>
<proteinExistence type="predicted"/>
<dbReference type="Proteomes" id="UP000198607">
    <property type="component" value="Unassembled WGS sequence"/>
</dbReference>
<dbReference type="Pfam" id="PF13175">
    <property type="entry name" value="AAA_15"/>
    <property type="match status" value="1"/>
</dbReference>